<evidence type="ECO:0000256" key="2">
    <source>
        <dbReference type="ARBA" id="ARBA00012438"/>
    </source>
</evidence>
<evidence type="ECO:0000256" key="5">
    <source>
        <dbReference type="ARBA" id="ARBA00022741"/>
    </source>
</evidence>
<keyword evidence="6 9" id="KW-0418">Kinase</keyword>
<dbReference type="Gene3D" id="3.30.565.10">
    <property type="entry name" value="Histidine kinase-like ATPase, C-terminal domain"/>
    <property type="match status" value="1"/>
</dbReference>
<sequence>MADFDPFYFLQGGGEAGKIIRNIDWSTTPLGPIEHWPVSLRTAISTILNSRFPAAVVWGPQYTTIYNDAFKPILGNKPEAMGRRFPDIWSEAWHEIEPIAQSAYRGEATFIEDFPLEVTRFGKPEKAFFTFCYSPLRDDEGHIAGMLDTVVETTPKVETEQRSRVLNSELQHRIKNTLALVNSIVSQTLRRAQSVEQVRDALMQRLGALATAHDILTGTGQIHAMIGDVIDAALSPHMTSQDQFIIAGPTLAISEKEALSLSLAINELATNSIKYGALKEATGRVHIDWDLRNDAGNREFRFVWKENGGPPVVPPERKGFGSMLVERVVPHDFGGTARLAYEPDGLRYEITAERRSDKA</sequence>
<dbReference type="GO" id="GO:0005524">
    <property type="term" value="F:ATP binding"/>
    <property type="evidence" value="ECO:0007669"/>
    <property type="project" value="UniProtKB-KW"/>
</dbReference>
<dbReference type="RefSeq" id="WP_145640594.1">
    <property type="nucleotide sequence ID" value="NZ_VIWP01000006.1"/>
</dbReference>
<name>A0A561QIU3_9HYPH</name>
<evidence type="ECO:0000256" key="3">
    <source>
        <dbReference type="ARBA" id="ARBA00022553"/>
    </source>
</evidence>
<dbReference type="InterPro" id="IPR035965">
    <property type="entry name" value="PAS-like_dom_sf"/>
</dbReference>
<evidence type="ECO:0000256" key="4">
    <source>
        <dbReference type="ARBA" id="ARBA00022679"/>
    </source>
</evidence>
<keyword evidence="7" id="KW-0067">ATP-binding</keyword>
<keyword evidence="5" id="KW-0547">Nucleotide-binding</keyword>
<keyword evidence="4" id="KW-0808">Transferase</keyword>
<keyword evidence="3" id="KW-0597">Phosphoprotein</keyword>
<organism evidence="9 10">
    <name type="scientific">Neorhizobium alkalisoli</name>
    <dbReference type="NCBI Taxonomy" id="528178"/>
    <lineage>
        <taxon>Bacteria</taxon>
        <taxon>Pseudomonadati</taxon>
        <taxon>Pseudomonadota</taxon>
        <taxon>Alphaproteobacteria</taxon>
        <taxon>Hyphomicrobiales</taxon>
        <taxon>Rhizobiaceae</taxon>
        <taxon>Rhizobium/Agrobacterium group</taxon>
        <taxon>Neorhizobium</taxon>
    </lineage>
</organism>
<feature type="domain" description="Signal transduction histidine kinase HWE region" evidence="8">
    <location>
        <begin position="169"/>
        <end position="250"/>
    </location>
</feature>
<evidence type="ECO:0000256" key="7">
    <source>
        <dbReference type="ARBA" id="ARBA00022840"/>
    </source>
</evidence>
<reference evidence="9 10" key="1">
    <citation type="submission" date="2019-06" db="EMBL/GenBank/DDBJ databases">
        <title>Sorghum-associated microbial communities from plants grown in Nebraska, USA.</title>
        <authorList>
            <person name="Schachtman D."/>
        </authorList>
    </citation>
    <scope>NUCLEOTIDE SEQUENCE [LARGE SCALE GENOMIC DNA]</scope>
    <source>
        <strain evidence="9 10">1225</strain>
    </source>
</reference>
<comment type="catalytic activity">
    <reaction evidence="1">
        <text>ATP + protein L-histidine = ADP + protein N-phospho-L-histidine.</text>
        <dbReference type="EC" id="2.7.13.3"/>
    </reaction>
</comment>
<dbReference type="PANTHER" id="PTHR41523">
    <property type="entry name" value="TWO-COMPONENT SYSTEM SENSOR PROTEIN"/>
    <property type="match status" value="1"/>
</dbReference>
<dbReference type="SUPFAM" id="SSF55785">
    <property type="entry name" value="PYP-like sensor domain (PAS domain)"/>
    <property type="match status" value="1"/>
</dbReference>
<dbReference type="InterPro" id="IPR011102">
    <property type="entry name" value="Sig_transdc_His_kinase_HWE"/>
</dbReference>
<protein>
    <recommendedName>
        <fullName evidence="2">histidine kinase</fullName>
        <ecNumber evidence="2">2.7.13.3</ecNumber>
    </recommendedName>
</protein>
<accession>A0A561QIU3</accession>
<dbReference type="GO" id="GO:0004673">
    <property type="term" value="F:protein histidine kinase activity"/>
    <property type="evidence" value="ECO:0007669"/>
    <property type="project" value="UniProtKB-EC"/>
</dbReference>
<dbReference type="Gene3D" id="3.30.450.20">
    <property type="entry name" value="PAS domain"/>
    <property type="match status" value="1"/>
</dbReference>
<evidence type="ECO:0000313" key="10">
    <source>
        <dbReference type="Proteomes" id="UP000320653"/>
    </source>
</evidence>
<dbReference type="PANTHER" id="PTHR41523:SF7">
    <property type="entry name" value="HISTIDINE KINASE"/>
    <property type="match status" value="1"/>
</dbReference>
<dbReference type="AlphaFoldDB" id="A0A561QIU3"/>
<keyword evidence="10" id="KW-1185">Reference proteome</keyword>
<evidence type="ECO:0000259" key="8">
    <source>
        <dbReference type="SMART" id="SM00911"/>
    </source>
</evidence>
<evidence type="ECO:0000313" key="9">
    <source>
        <dbReference type="EMBL" id="TWF50290.1"/>
    </source>
</evidence>
<gene>
    <name evidence="9" type="ORF">FHW37_106252</name>
</gene>
<dbReference type="EMBL" id="VIWP01000006">
    <property type="protein sequence ID" value="TWF50290.1"/>
    <property type="molecule type" value="Genomic_DNA"/>
</dbReference>
<dbReference type="InterPro" id="IPR036890">
    <property type="entry name" value="HATPase_C_sf"/>
</dbReference>
<evidence type="ECO:0000256" key="1">
    <source>
        <dbReference type="ARBA" id="ARBA00000085"/>
    </source>
</evidence>
<dbReference type="Pfam" id="PF07536">
    <property type="entry name" value="HWE_HK"/>
    <property type="match status" value="1"/>
</dbReference>
<evidence type="ECO:0000256" key="6">
    <source>
        <dbReference type="ARBA" id="ARBA00022777"/>
    </source>
</evidence>
<dbReference type="Proteomes" id="UP000320653">
    <property type="component" value="Unassembled WGS sequence"/>
</dbReference>
<dbReference type="EC" id="2.7.13.3" evidence="2"/>
<dbReference type="OrthoDB" id="341208at2"/>
<comment type="caution">
    <text evidence="9">The sequence shown here is derived from an EMBL/GenBank/DDBJ whole genome shotgun (WGS) entry which is preliminary data.</text>
</comment>
<dbReference type="SMART" id="SM00911">
    <property type="entry name" value="HWE_HK"/>
    <property type="match status" value="1"/>
</dbReference>
<proteinExistence type="predicted"/>